<dbReference type="CDD" id="cd02516">
    <property type="entry name" value="CDP-ME_synthetase"/>
    <property type="match status" value="1"/>
</dbReference>
<evidence type="ECO:0000256" key="3">
    <source>
        <dbReference type="RuleBase" id="RU000363"/>
    </source>
</evidence>
<dbReference type="PANTHER" id="PTHR32125">
    <property type="entry name" value="2-C-METHYL-D-ERYTHRITOL 4-PHOSPHATE CYTIDYLYLTRANSFERASE, CHLOROPLASTIC"/>
    <property type="match status" value="1"/>
</dbReference>
<dbReference type="EC" id="2.7.7.60" evidence="4"/>
<dbReference type="InterPro" id="IPR012115">
    <property type="entry name" value="CDP-ribitol_syn"/>
</dbReference>
<dbReference type="InterPro" id="IPR001228">
    <property type="entry name" value="IspD"/>
</dbReference>
<dbReference type="PROSITE" id="PS00061">
    <property type="entry name" value="ADH_SHORT"/>
    <property type="match status" value="1"/>
</dbReference>
<evidence type="ECO:0000313" key="7">
    <source>
        <dbReference type="EMBL" id="WNP40633.1"/>
    </source>
</evidence>
<organism evidence="4">
    <name type="scientific">Arcobacter sp. AZ-2023</name>
    <dbReference type="NCBI Taxonomy" id="3074453"/>
    <lineage>
        <taxon>Bacteria</taxon>
        <taxon>Pseudomonadati</taxon>
        <taxon>Campylobacterota</taxon>
        <taxon>Epsilonproteobacteria</taxon>
        <taxon>Campylobacterales</taxon>
        <taxon>Arcobacteraceae</taxon>
        <taxon>Arcobacter</taxon>
    </lineage>
</organism>
<reference evidence="4" key="1">
    <citation type="submission" date="2023-09" db="EMBL/GenBank/DDBJ databases">
        <title>Arcobacter tbilisiensis sp. nov. isolated from chicken meat in Tbilisi, Georgia.</title>
        <authorList>
            <person name="Matthias R."/>
            <person name="Zautner A.E."/>
        </authorList>
    </citation>
    <scope>NUCLEOTIDE SEQUENCE</scope>
    <source>
        <strain evidence="6">LEO 101</strain>
        <strain evidence="4">LEO 49</strain>
        <strain evidence="7">LEO 50</strain>
        <strain evidence="5">LEO 53</strain>
    </source>
</reference>
<dbReference type="Gene3D" id="3.90.550.10">
    <property type="entry name" value="Spore Coat Polysaccharide Biosynthesis Protein SpsA, Chain A"/>
    <property type="match status" value="1"/>
</dbReference>
<dbReference type="InterPro" id="IPR050088">
    <property type="entry name" value="IspD/TarI_cytidylyltransf_bact"/>
</dbReference>
<dbReference type="EMBL" id="CP134855">
    <property type="protein sequence ID" value="WNL32391.1"/>
    <property type="molecule type" value="Genomic_DNA"/>
</dbReference>
<evidence type="ECO:0000256" key="1">
    <source>
        <dbReference type="ARBA" id="ARBA00022679"/>
    </source>
</evidence>
<dbReference type="AlphaFoldDB" id="A0AA96DJW6"/>
<dbReference type="Pfam" id="PF00106">
    <property type="entry name" value="adh_short"/>
    <property type="match status" value="1"/>
</dbReference>
<dbReference type="GO" id="GO:0050518">
    <property type="term" value="F:2-C-methyl-D-erythritol 4-phosphate cytidylyltransferase activity"/>
    <property type="evidence" value="ECO:0007669"/>
    <property type="project" value="UniProtKB-EC"/>
</dbReference>
<gene>
    <name evidence="4" type="primary">ispD</name>
    <name evidence="6" type="ORF">RJG58_02315</name>
    <name evidence="7" type="ORF">RMP69_02315</name>
    <name evidence="4" type="ORF">RMQ65_05780</name>
    <name evidence="5" type="ORF">RMQ67_02315</name>
</gene>
<dbReference type="FunFam" id="3.90.550.10:FF:000003">
    <property type="entry name" value="2-C-methyl-D-erythritol 4-phosphate cytidylyltransferase"/>
    <property type="match status" value="1"/>
</dbReference>
<dbReference type="InterPro" id="IPR036291">
    <property type="entry name" value="NAD(P)-bd_dom_sf"/>
</dbReference>
<dbReference type="Gene3D" id="3.40.50.720">
    <property type="entry name" value="NAD(P)-binding Rossmann-like Domain"/>
    <property type="match status" value="1"/>
</dbReference>
<dbReference type="InterPro" id="IPR002347">
    <property type="entry name" value="SDR_fam"/>
</dbReference>
<dbReference type="PRINTS" id="PR00080">
    <property type="entry name" value="SDRFAMILY"/>
</dbReference>
<comment type="similarity">
    <text evidence="3">Belongs to the short-chain dehydrogenases/reductases (SDR) family.</text>
</comment>
<dbReference type="Pfam" id="PF01128">
    <property type="entry name" value="IspD"/>
    <property type="match status" value="1"/>
</dbReference>
<proteinExistence type="inferred from homology"/>
<dbReference type="CDD" id="cd05233">
    <property type="entry name" value="SDR_c"/>
    <property type="match status" value="1"/>
</dbReference>
<evidence type="ECO:0000313" key="5">
    <source>
        <dbReference type="EMBL" id="WNL32391.1"/>
    </source>
</evidence>
<evidence type="ECO:0000313" key="6">
    <source>
        <dbReference type="EMBL" id="WNP38541.1"/>
    </source>
</evidence>
<dbReference type="InterPro" id="IPR034683">
    <property type="entry name" value="IspD/TarI"/>
</dbReference>
<sequence length="457" mass="51560">MNIAVILSAGSGSRFGSDIPKQFINLAGKNIIEYTIAAFEQNDKIDEICIVADTIYHEKLLEISKNNNFTKVKKIIQGGIERKDSSYNAIKEYQNQKDINLIFHDAVRPFVSQRIINDCIESLEKYNAIDVAIPTADTIIQIDEISKTIENIPQRSKLQRGQTPQAFKLEVIKKAHELANQDKNEPMFTDDCGLVKQYLPNERIFVVNGEEKNIKITYKEDLLYAEKLIQFSSISISDRLDFSNFKNKVIVVFGGSSGIGKEIVNIANENKAQAISFSRSNGVDITSKKDVKKALKKVFKKYGKIDSIINCAAILTKKELVEMSFKEISKEISINFLGAVNISKISHKYLKKSKGSFILFTSSAYTRGRAGYSLYSSTKAAIVNLTQALASEWQKDNIRVNVICPERTKTPMREINFGKEDVRTLLTLKVVAQKTFEVIFTNFSGLIFDIKKEINKI</sequence>
<evidence type="ECO:0000256" key="2">
    <source>
        <dbReference type="ARBA" id="ARBA00022695"/>
    </source>
</evidence>
<dbReference type="EMBL" id="CP134853">
    <property type="protein sequence ID" value="WNL26813.1"/>
    <property type="molecule type" value="Genomic_DNA"/>
</dbReference>
<protein>
    <submittedName>
        <fullName evidence="4">2-C-methyl-D-erythritol 4-phosphate cytidylyltransferase</fullName>
        <ecNumber evidence="4">2.7.7.60</ecNumber>
    </submittedName>
</protein>
<name>A0AA96DJW6_9BACT</name>
<dbReference type="InterPro" id="IPR029044">
    <property type="entry name" value="Nucleotide-diphossugar_trans"/>
</dbReference>
<accession>A0AA96DJW6</accession>
<evidence type="ECO:0000313" key="4">
    <source>
        <dbReference type="EMBL" id="WNL26813.1"/>
    </source>
</evidence>
<keyword evidence="2 4" id="KW-0548">Nucleotidyltransferase</keyword>
<dbReference type="PIRSF" id="PIRSF036586">
    <property type="entry name" value="CDP-ribitol_syn"/>
    <property type="match status" value="1"/>
</dbReference>
<dbReference type="InterPro" id="IPR020904">
    <property type="entry name" value="Sc_DH/Rdtase_CS"/>
</dbReference>
<dbReference type="PANTHER" id="PTHR32125:SF4">
    <property type="entry name" value="2-C-METHYL-D-ERYTHRITOL 4-PHOSPHATE CYTIDYLYLTRANSFERASE, CHLOROPLASTIC"/>
    <property type="match status" value="1"/>
</dbReference>
<dbReference type="EMBL" id="CP135130">
    <property type="protein sequence ID" value="WNP38541.1"/>
    <property type="molecule type" value="Genomic_DNA"/>
</dbReference>
<dbReference type="PRINTS" id="PR00081">
    <property type="entry name" value="GDHRDH"/>
</dbReference>
<dbReference type="NCBIfam" id="TIGR00453">
    <property type="entry name" value="ispD"/>
    <property type="match status" value="1"/>
</dbReference>
<dbReference type="SUPFAM" id="SSF53448">
    <property type="entry name" value="Nucleotide-diphospho-sugar transferases"/>
    <property type="match status" value="1"/>
</dbReference>
<keyword evidence="1 4" id="KW-0808">Transferase</keyword>
<dbReference type="SUPFAM" id="SSF51735">
    <property type="entry name" value="NAD(P)-binding Rossmann-fold domains"/>
    <property type="match status" value="1"/>
</dbReference>
<dbReference type="GO" id="GO:0008299">
    <property type="term" value="P:isoprenoid biosynthetic process"/>
    <property type="evidence" value="ECO:0007669"/>
    <property type="project" value="InterPro"/>
</dbReference>
<dbReference type="EMBL" id="CP135131">
    <property type="protein sequence ID" value="WNP40633.1"/>
    <property type="molecule type" value="Genomic_DNA"/>
</dbReference>